<dbReference type="PANTHER" id="PTHR33444:SF2">
    <property type="entry name" value="MARVEL DOMAIN-CONTAINING PROTEIN"/>
    <property type="match status" value="1"/>
</dbReference>
<evidence type="ECO:0000313" key="2">
    <source>
        <dbReference type="Proteomes" id="UP000515150"/>
    </source>
</evidence>
<dbReference type="PANTHER" id="PTHR33444">
    <property type="entry name" value="SI:DKEY-19B23.12-RELATED"/>
    <property type="match status" value="1"/>
</dbReference>
<dbReference type="Proteomes" id="UP000515150">
    <property type="component" value="Chromosome 2"/>
</dbReference>
<reference evidence="3" key="1">
    <citation type="submission" date="2025-08" db="UniProtKB">
        <authorList>
            <consortium name="RefSeq"/>
        </authorList>
    </citation>
    <scope>IDENTIFICATION</scope>
</reference>
<feature type="transmembrane region" description="Helical" evidence="1">
    <location>
        <begin position="23"/>
        <end position="43"/>
    </location>
</feature>
<organism evidence="2 3">
    <name type="scientific">Betta splendens</name>
    <name type="common">Siamese fighting fish</name>
    <dbReference type="NCBI Taxonomy" id="158456"/>
    <lineage>
        <taxon>Eukaryota</taxon>
        <taxon>Metazoa</taxon>
        <taxon>Chordata</taxon>
        <taxon>Craniata</taxon>
        <taxon>Vertebrata</taxon>
        <taxon>Euteleostomi</taxon>
        <taxon>Actinopterygii</taxon>
        <taxon>Neopterygii</taxon>
        <taxon>Teleostei</taxon>
        <taxon>Neoteleostei</taxon>
        <taxon>Acanthomorphata</taxon>
        <taxon>Anabantaria</taxon>
        <taxon>Anabantiformes</taxon>
        <taxon>Anabantoidei</taxon>
        <taxon>Osphronemidae</taxon>
        <taxon>Betta</taxon>
    </lineage>
</organism>
<accession>A0A9W2X9S2</accession>
<name>A0A9W2X9S2_BETSP</name>
<keyword evidence="1" id="KW-1133">Transmembrane helix</keyword>
<dbReference type="GeneID" id="121202077"/>
<feature type="transmembrane region" description="Helical" evidence="1">
    <location>
        <begin position="64"/>
        <end position="84"/>
    </location>
</feature>
<evidence type="ECO:0000313" key="3">
    <source>
        <dbReference type="RefSeq" id="XP_055358507.1"/>
    </source>
</evidence>
<dbReference type="InterPro" id="IPR040350">
    <property type="entry name" value="TMEM272"/>
</dbReference>
<feature type="transmembrane region" description="Helical" evidence="1">
    <location>
        <begin position="113"/>
        <end position="142"/>
    </location>
</feature>
<dbReference type="RefSeq" id="XP_055358507.1">
    <property type="nucleotide sequence ID" value="XM_055502532.1"/>
</dbReference>
<dbReference type="KEGG" id="bspl:121202077"/>
<sequence length="146" mass="16138">MAEPIPIVIGSLYLNECPRQPYIPIYLIVGGVFGLMIAGLSCIGCTQRINNGPLSGFCTTWSSLTFLFLFCWLITGSVWIYSIYKPNYSKNATSPELYCNELLYLFAFWNTTVVYILLGLLFVVLCCIIPCCACGLGAALAYSVQK</sequence>
<keyword evidence="1" id="KW-0812">Transmembrane</keyword>
<keyword evidence="1" id="KW-0472">Membrane</keyword>
<keyword evidence="2" id="KW-1185">Reference proteome</keyword>
<gene>
    <name evidence="3" type="primary">LOC121202077</name>
</gene>
<evidence type="ECO:0000256" key="1">
    <source>
        <dbReference type="SAM" id="Phobius"/>
    </source>
</evidence>
<dbReference type="AlphaFoldDB" id="A0A9W2X9S2"/>
<proteinExistence type="predicted"/>
<protein>
    <submittedName>
        <fullName evidence="3">Transmembrane protein 272-like</fullName>
    </submittedName>
</protein>